<evidence type="ECO:0000313" key="4">
    <source>
        <dbReference type="Proteomes" id="UP000186394"/>
    </source>
</evidence>
<evidence type="ECO:0000259" key="2">
    <source>
        <dbReference type="Pfam" id="PF12728"/>
    </source>
</evidence>
<feature type="domain" description="Helix-turn-helix" evidence="2">
    <location>
        <begin position="10"/>
        <end position="57"/>
    </location>
</feature>
<dbReference type="Pfam" id="PF12728">
    <property type="entry name" value="HTH_17"/>
    <property type="match status" value="1"/>
</dbReference>
<name>A0A1Q8VKU5_9ACTO</name>
<dbReference type="Proteomes" id="UP000186394">
    <property type="component" value="Unassembled WGS sequence"/>
</dbReference>
<organism evidence="3 4">
    <name type="scientific">Actinomyces oris</name>
    <dbReference type="NCBI Taxonomy" id="544580"/>
    <lineage>
        <taxon>Bacteria</taxon>
        <taxon>Bacillati</taxon>
        <taxon>Actinomycetota</taxon>
        <taxon>Actinomycetes</taxon>
        <taxon>Actinomycetales</taxon>
        <taxon>Actinomycetaceae</taxon>
        <taxon>Actinomyces</taxon>
    </lineage>
</organism>
<sequence length="85" mass="8919">MKEPDVGEALTPSQAAALLPNTSVDSIRRWIRSGALPAQKLPNGRYFVRRGDVEALLSPALPSTPSVSSVPDVEGVELPGQGALL</sequence>
<dbReference type="SUPFAM" id="SSF46955">
    <property type="entry name" value="Putative DNA-binding domain"/>
    <property type="match status" value="1"/>
</dbReference>
<evidence type="ECO:0000256" key="1">
    <source>
        <dbReference type="SAM" id="MobiDB-lite"/>
    </source>
</evidence>
<reference evidence="3 4" key="1">
    <citation type="submission" date="2016-12" db="EMBL/GenBank/DDBJ databases">
        <title>Genomic comparison of strains in the 'Actinomyces naeslundii' group.</title>
        <authorList>
            <person name="Mughal S.R."/>
            <person name="Do T."/>
            <person name="Gilbert S.C."/>
            <person name="Witherden E.A."/>
            <person name="Didelot X."/>
            <person name="Beighton D."/>
        </authorList>
    </citation>
    <scope>NUCLEOTIDE SEQUENCE [LARGE SCALE GENOMIC DNA]</scope>
    <source>
        <strain evidence="3 4">P6N</strain>
    </source>
</reference>
<comment type="caution">
    <text evidence="3">The sequence shown here is derived from an EMBL/GenBank/DDBJ whole genome shotgun (WGS) entry which is preliminary data.</text>
</comment>
<accession>A0A1Q8VKU5</accession>
<dbReference type="InterPro" id="IPR041657">
    <property type="entry name" value="HTH_17"/>
</dbReference>
<proteinExistence type="predicted"/>
<gene>
    <name evidence="3" type="ORF">BKH28_08695</name>
</gene>
<feature type="compositionally biased region" description="Low complexity" evidence="1">
    <location>
        <begin position="59"/>
        <end position="71"/>
    </location>
</feature>
<protein>
    <recommendedName>
        <fullName evidence="2">Helix-turn-helix domain-containing protein</fullName>
    </recommendedName>
</protein>
<dbReference type="InterPro" id="IPR009061">
    <property type="entry name" value="DNA-bd_dom_put_sf"/>
</dbReference>
<dbReference type="AlphaFoldDB" id="A0A1Q8VKU5"/>
<evidence type="ECO:0000313" key="3">
    <source>
        <dbReference type="EMBL" id="OLO48712.1"/>
    </source>
</evidence>
<feature type="region of interest" description="Disordered" evidence="1">
    <location>
        <begin position="59"/>
        <end position="85"/>
    </location>
</feature>
<dbReference type="EMBL" id="MSKL01000022">
    <property type="protein sequence ID" value="OLO48712.1"/>
    <property type="molecule type" value="Genomic_DNA"/>
</dbReference>